<evidence type="ECO:0000256" key="12">
    <source>
        <dbReference type="ARBA" id="ARBA00048696"/>
    </source>
</evidence>
<dbReference type="STRING" id="593750.Metfor_1796"/>
<accession>L0HIB9</accession>
<keyword evidence="4" id="KW-0548">Nucleotidyltransferase</keyword>
<evidence type="ECO:0000256" key="1">
    <source>
        <dbReference type="ARBA" id="ARBA00001946"/>
    </source>
</evidence>
<dbReference type="CDD" id="cd05403">
    <property type="entry name" value="NT_KNTase_like"/>
    <property type="match status" value="1"/>
</dbReference>
<dbReference type="Gene3D" id="3.30.460.10">
    <property type="entry name" value="Beta Polymerase, domain 2"/>
    <property type="match status" value="1"/>
</dbReference>
<dbReference type="HOGENOM" id="CLU_130257_4_1_2"/>
<dbReference type="RefSeq" id="WP_015285782.1">
    <property type="nucleotide sequence ID" value="NC_019943.1"/>
</dbReference>
<reference evidence="15" key="1">
    <citation type="submission" date="2011-12" db="EMBL/GenBank/DDBJ databases">
        <title>Complete sequence of Methanoregula formicicum SMSP.</title>
        <authorList>
            <person name="Lucas S."/>
            <person name="Han J."/>
            <person name="Lapidus A."/>
            <person name="Cheng J.-F."/>
            <person name="Goodwin L."/>
            <person name="Pitluck S."/>
            <person name="Peters L."/>
            <person name="Ovchinnikova G."/>
            <person name="Teshima H."/>
            <person name="Detter J.C."/>
            <person name="Han C."/>
            <person name="Tapia R."/>
            <person name="Land M."/>
            <person name="Hauser L."/>
            <person name="Kyrpides N."/>
            <person name="Ivanova N."/>
            <person name="Pagani I."/>
            <person name="Imachi H."/>
            <person name="Tamaki H."/>
            <person name="Sekiguchi Y."/>
            <person name="Kamagata Y."/>
            <person name="Cadillo-Quiroz H."/>
            <person name="Zinder S."/>
            <person name="Liu W.-T."/>
            <person name="Woyke T."/>
        </authorList>
    </citation>
    <scope>NUCLEOTIDE SEQUENCE [LARGE SCALE GENOMIC DNA]</scope>
    <source>
        <strain evidence="15">DSM 22288 / NBRC 105244 / SMSP</strain>
    </source>
</reference>
<gene>
    <name evidence="14" type="ordered locus">Metfor_1796</name>
</gene>
<comment type="cofactor">
    <cofactor evidence="1">
        <name>Mg(2+)</name>
        <dbReference type="ChEBI" id="CHEBI:18420"/>
    </cofactor>
</comment>
<feature type="domain" description="Polymerase nucleotidyl transferase" evidence="13">
    <location>
        <begin position="10"/>
        <end position="86"/>
    </location>
</feature>
<evidence type="ECO:0000256" key="10">
    <source>
        <dbReference type="ARBA" id="ARBA00038276"/>
    </source>
</evidence>
<evidence type="ECO:0000256" key="7">
    <source>
        <dbReference type="ARBA" id="ARBA00022840"/>
    </source>
</evidence>
<name>L0HIB9_METFS</name>
<dbReference type="Pfam" id="PF01909">
    <property type="entry name" value="NTP_transf_2"/>
    <property type="match status" value="1"/>
</dbReference>
<dbReference type="EMBL" id="CP003167">
    <property type="protein sequence ID" value="AGB02819.1"/>
    <property type="molecule type" value="Genomic_DNA"/>
</dbReference>
<keyword evidence="6" id="KW-0547">Nucleotide-binding</keyword>
<protein>
    <recommendedName>
        <fullName evidence="9">protein adenylyltransferase</fullName>
        <ecNumber evidence="9">2.7.7.108</ecNumber>
    </recommendedName>
</protein>
<comment type="similarity">
    <text evidence="10">Belongs to the MntA antitoxin family.</text>
</comment>
<dbReference type="OrthoDB" id="61846at2157"/>
<dbReference type="GeneID" id="14308185"/>
<reference evidence="14 15" key="2">
    <citation type="journal article" date="2014" name="Genome Announc.">
        <title>Complete Genome Sequence of Methanoregula formicica SMSPT, a Mesophilic Hydrogenotrophic Methanogen Isolated from a Methanogenic Upflow Anaerobic Sludge Blanket Reactor.</title>
        <authorList>
            <person name="Yamamoto K."/>
            <person name="Tamaki H."/>
            <person name="Cadillo-Quiroz H."/>
            <person name="Imachi H."/>
            <person name="Kyrpides N."/>
            <person name="Woyke T."/>
            <person name="Goodwin L."/>
            <person name="Zinder S.H."/>
            <person name="Kamagata Y."/>
            <person name="Liu W.T."/>
        </authorList>
    </citation>
    <scope>NUCLEOTIDE SEQUENCE [LARGE SCALE GENOMIC DNA]</scope>
    <source>
        <strain evidence="15">DSM 22288 / NBRC 105244 / SMSP</strain>
    </source>
</reference>
<keyword evidence="5" id="KW-0479">Metal-binding</keyword>
<dbReference type="SUPFAM" id="SSF81301">
    <property type="entry name" value="Nucleotidyltransferase"/>
    <property type="match status" value="1"/>
</dbReference>
<dbReference type="AlphaFoldDB" id="L0HIB9"/>
<organism evidence="14 15">
    <name type="scientific">Methanoregula formicica (strain DSM 22288 / NBRC 105244 / SMSP)</name>
    <dbReference type="NCBI Taxonomy" id="593750"/>
    <lineage>
        <taxon>Archaea</taxon>
        <taxon>Methanobacteriati</taxon>
        <taxon>Methanobacteriota</taxon>
        <taxon>Stenosarchaea group</taxon>
        <taxon>Methanomicrobia</taxon>
        <taxon>Methanomicrobiales</taxon>
        <taxon>Methanoregulaceae</taxon>
        <taxon>Methanoregula</taxon>
    </lineage>
</organism>
<dbReference type="GO" id="GO:0046872">
    <property type="term" value="F:metal ion binding"/>
    <property type="evidence" value="ECO:0007669"/>
    <property type="project" value="UniProtKB-KW"/>
</dbReference>
<dbReference type="InterPro" id="IPR052038">
    <property type="entry name" value="Type-VII_TA_antitoxin"/>
</dbReference>
<comment type="catalytic activity">
    <reaction evidence="11">
        <text>O-(5'-adenylyl)-L-tyrosyl-[protein] + ATP = O-[5'-(adenylyl-(5'-&gt;3')-adenylyl)]-L-tyrosyl-[protein] + diphosphate</text>
        <dbReference type="Rhea" id="RHEA:66528"/>
        <dbReference type="Rhea" id="RHEA-COMP:13846"/>
        <dbReference type="Rhea" id="RHEA-COMP:17046"/>
        <dbReference type="ChEBI" id="CHEBI:30616"/>
        <dbReference type="ChEBI" id="CHEBI:33019"/>
        <dbReference type="ChEBI" id="CHEBI:83624"/>
        <dbReference type="ChEBI" id="CHEBI:167160"/>
    </reaction>
</comment>
<dbReference type="Proteomes" id="UP000010824">
    <property type="component" value="Chromosome"/>
</dbReference>
<dbReference type="GO" id="GO:0070733">
    <property type="term" value="F:AMPylase activity"/>
    <property type="evidence" value="ECO:0007669"/>
    <property type="project" value="UniProtKB-EC"/>
</dbReference>
<keyword evidence="2" id="KW-1277">Toxin-antitoxin system</keyword>
<dbReference type="EC" id="2.7.7.108" evidence="9"/>
<dbReference type="GO" id="GO:0005524">
    <property type="term" value="F:ATP binding"/>
    <property type="evidence" value="ECO:0007669"/>
    <property type="project" value="UniProtKB-KW"/>
</dbReference>
<dbReference type="PANTHER" id="PTHR33571">
    <property type="entry name" value="SSL8005 PROTEIN"/>
    <property type="match status" value="1"/>
</dbReference>
<evidence type="ECO:0000256" key="8">
    <source>
        <dbReference type="ARBA" id="ARBA00022842"/>
    </source>
</evidence>
<evidence type="ECO:0000256" key="2">
    <source>
        <dbReference type="ARBA" id="ARBA00022649"/>
    </source>
</evidence>
<dbReference type="InParanoid" id="L0HIB9"/>
<dbReference type="eggNOG" id="arCOG01206">
    <property type="taxonomic scope" value="Archaea"/>
</dbReference>
<dbReference type="InterPro" id="IPR043519">
    <property type="entry name" value="NT_sf"/>
</dbReference>
<evidence type="ECO:0000256" key="3">
    <source>
        <dbReference type="ARBA" id="ARBA00022679"/>
    </source>
</evidence>
<dbReference type="PANTHER" id="PTHR33571:SF12">
    <property type="entry name" value="BSL3053 PROTEIN"/>
    <property type="match status" value="1"/>
</dbReference>
<keyword evidence="3 14" id="KW-0808">Transferase</keyword>
<dbReference type="InterPro" id="IPR002934">
    <property type="entry name" value="Polymerase_NTP_transf_dom"/>
</dbReference>
<evidence type="ECO:0000256" key="9">
    <source>
        <dbReference type="ARBA" id="ARBA00034531"/>
    </source>
</evidence>
<evidence type="ECO:0000313" key="14">
    <source>
        <dbReference type="EMBL" id="AGB02819.1"/>
    </source>
</evidence>
<evidence type="ECO:0000313" key="15">
    <source>
        <dbReference type="Proteomes" id="UP000010824"/>
    </source>
</evidence>
<evidence type="ECO:0000256" key="5">
    <source>
        <dbReference type="ARBA" id="ARBA00022723"/>
    </source>
</evidence>
<proteinExistence type="inferred from homology"/>
<comment type="catalytic activity">
    <reaction evidence="12">
        <text>L-tyrosyl-[protein] + ATP = O-(5'-adenylyl)-L-tyrosyl-[protein] + diphosphate</text>
        <dbReference type="Rhea" id="RHEA:54288"/>
        <dbReference type="Rhea" id="RHEA-COMP:10136"/>
        <dbReference type="Rhea" id="RHEA-COMP:13846"/>
        <dbReference type="ChEBI" id="CHEBI:30616"/>
        <dbReference type="ChEBI" id="CHEBI:33019"/>
        <dbReference type="ChEBI" id="CHEBI:46858"/>
        <dbReference type="ChEBI" id="CHEBI:83624"/>
        <dbReference type="EC" id="2.7.7.108"/>
    </reaction>
</comment>
<evidence type="ECO:0000256" key="4">
    <source>
        <dbReference type="ARBA" id="ARBA00022695"/>
    </source>
</evidence>
<sequence>MNPLIVSREKKIEEFCKKWNVRELLVFGSALRADFRPESDIDIIVDFKPGSVHTLLHLAKMEEELERVFGRRIDLITRKAIEQSRNHIRKKTILSTMVPVYVA</sequence>
<keyword evidence="15" id="KW-1185">Reference proteome</keyword>
<evidence type="ECO:0000256" key="11">
    <source>
        <dbReference type="ARBA" id="ARBA00047518"/>
    </source>
</evidence>
<evidence type="ECO:0000256" key="6">
    <source>
        <dbReference type="ARBA" id="ARBA00022741"/>
    </source>
</evidence>
<dbReference type="KEGG" id="mfo:Metfor_1796"/>
<evidence type="ECO:0000259" key="13">
    <source>
        <dbReference type="Pfam" id="PF01909"/>
    </source>
</evidence>
<keyword evidence="7" id="KW-0067">ATP-binding</keyword>
<keyword evidence="8" id="KW-0460">Magnesium</keyword>